<keyword evidence="2 7" id="KW-0489">Methyltransferase</keyword>
<evidence type="ECO:0000256" key="3">
    <source>
        <dbReference type="ARBA" id="ARBA00022679"/>
    </source>
</evidence>
<evidence type="ECO:0000256" key="1">
    <source>
        <dbReference type="ARBA" id="ARBA00006594"/>
    </source>
</evidence>
<evidence type="ECO:0000313" key="7">
    <source>
        <dbReference type="EMBL" id="MDR7384406.1"/>
    </source>
</evidence>
<dbReference type="RefSeq" id="WP_274992795.1">
    <property type="nucleotide sequence ID" value="NZ_JAJQQP010000003.1"/>
</dbReference>
<dbReference type="InterPro" id="IPR029063">
    <property type="entry name" value="SAM-dependent_MTases_sf"/>
</dbReference>
<dbReference type="InterPro" id="IPR002941">
    <property type="entry name" value="DNA_methylase_N4/N6"/>
</dbReference>
<dbReference type="InterPro" id="IPR002052">
    <property type="entry name" value="DNA_methylase_N6_adenine_CS"/>
</dbReference>
<dbReference type="InterPro" id="IPR001091">
    <property type="entry name" value="RM_Methyltransferase"/>
</dbReference>
<dbReference type="GO" id="GO:0009007">
    <property type="term" value="F:site-specific DNA-methyltransferase (adenine-specific) activity"/>
    <property type="evidence" value="ECO:0007669"/>
    <property type="project" value="UniProtKB-EC"/>
</dbReference>
<accession>A0ABU2CSZ4</accession>
<dbReference type="PIRSF" id="PIRSF015855">
    <property type="entry name" value="TypeIII_Mtase_mKpnI"/>
    <property type="match status" value="1"/>
</dbReference>
<keyword evidence="4" id="KW-0949">S-adenosyl-L-methionine</keyword>
<keyword evidence="8" id="KW-1185">Reference proteome</keyword>
<comment type="caution">
    <text evidence="7">The sequence shown here is derived from an EMBL/GenBank/DDBJ whole genome shotgun (WGS) entry which is preliminary data.</text>
</comment>
<gene>
    <name evidence="7" type="ORF">J2S48_003921</name>
</gene>
<evidence type="ECO:0000256" key="5">
    <source>
        <dbReference type="SAM" id="MobiDB-lite"/>
    </source>
</evidence>
<organism evidence="7 8">
    <name type="scientific">Promicromonospora iranensis</name>
    <dbReference type="NCBI Taxonomy" id="1105144"/>
    <lineage>
        <taxon>Bacteria</taxon>
        <taxon>Bacillati</taxon>
        <taxon>Actinomycetota</taxon>
        <taxon>Actinomycetes</taxon>
        <taxon>Micrococcales</taxon>
        <taxon>Promicromonosporaceae</taxon>
        <taxon>Promicromonospora</taxon>
    </lineage>
</organism>
<evidence type="ECO:0000256" key="4">
    <source>
        <dbReference type="ARBA" id="ARBA00022691"/>
    </source>
</evidence>
<dbReference type="Gene3D" id="3.40.50.150">
    <property type="entry name" value="Vaccinia Virus protein VP39"/>
    <property type="match status" value="1"/>
</dbReference>
<dbReference type="PROSITE" id="PS00092">
    <property type="entry name" value="N6_MTASE"/>
    <property type="match status" value="1"/>
</dbReference>
<reference evidence="7 8" key="1">
    <citation type="submission" date="2023-07" db="EMBL/GenBank/DDBJ databases">
        <title>Sequencing the genomes of 1000 actinobacteria strains.</title>
        <authorList>
            <person name="Klenk H.-P."/>
        </authorList>
    </citation>
    <scope>NUCLEOTIDE SEQUENCE [LARGE SCALE GENOMIC DNA]</scope>
    <source>
        <strain evidence="7 8">DSM 45554</strain>
    </source>
</reference>
<evidence type="ECO:0000313" key="8">
    <source>
        <dbReference type="Proteomes" id="UP001183585"/>
    </source>
</evidence>
<keyword evidence="3 7" id="KW-0808">Transferase</keyword>
<proteinExistence type="inferred from homology"/>
<dbReference type="Proteomes" id="UP001183585">
    <property type="component" value="Unassembled WGS sequence"/>
</dbReference>
<feature type="domain" description="DNA methylase N-4/N-6" evidence="6">
    <location>
        <begin position="124"/>
        <end position="478"/>
    </location>
</feature>
<protein>
    <submittedName>
        <fullName evidence="7">Adenine-specific DNA-methyltransferase</fullName>
        <ecNumber evidence="7">2.1.1.72</ecNumber>
    </submittedName>
</protein>
<feature type="region of interest" description="Disordered" evidence="5">
    <location>
        <begin position="151"/>
        <end position="178"/>
    </location>
</feature>
<dbReference type="PRINTS" id="PR00508">
    <property type="entry name" value="S21N4MTFRASE"/>
</dbReference>
<name>A0ABU2CSZ4_9MICO</name>
<dbReference type="InterPro" id="IPR002295">
    <property type="entry name" value="N4/N6-MTase_EcoPI_Mod-like"/>
</dbReference>
<dbReference type="EC" id="2.1.1.72" evidence="7"/>
<dbReference type="EMBL" id="JAVDYE010000001">
    <property type="protein sequence ID" value="MDR7384406.1"/>
    <property type="molecule type" value="Genomic_DNA"/>
</dbReference>
<evidence type="ECO:0000259" key="6">
    <source>
        <dbReference type="Pfam" id="PF01555"/>
    </source>
</evidence>
<feature type="compositionally biased region" description="Basic and acidic residues" evidence="5">
    <location>
        <begin position="151"/>
        <end position="162"/>
    </location>
</feature>
<sequence>MTTHHDLEDIDYTPIKELTGPGEARSNVAVLAELFPDAVVDGRVSLDVLRDLLGEQAEASGTETSGLRWVGIAEARRLSTVPATSTLLPRPDESVEWDSTKNIVIEGDNLEVLRLLRRGYTSKVDVIYIDPPYNTGSDFVYEDKRSSTVAEHEADAGLRDNEGATQTGEGSDRAEERRQSANLHAKWLSMMYPRLLVAHSLLKETGVLIAAIDDTEHARLKLLLDRVFGAENFIASAVWQGGRKNDSRYISVGHDYMLVYAKSEGALRQADIRWRETKPGVHEVLDAGRNAWIEADGDEVRARKIMQGWFKSQGEDSPIQAMARYTYFLPDGGLARDDNITWPGGKGPKYDVLHPKTGYPVPVPERGWLYATPERMQEAITAGQVIFRDDHTKPISLKKRLEDVTGQVVMSVFERQRTHAGRRLKELFNGDAPFEFPKDTEVLARWIDLVTRSSKDALVLDFFAGSGSTGHAVMDLNATDGGNRRYVLVQLDEPVNKDGYKSIADITRERLRRASKRIAEGLTLESAEIDLGFRSYRLAPSNIRPWDGTGELSLIEAVDNLVEGRTTDDLLVETMLRLGIDLTTPVDTRPVAGSNLYCLGHGTLYAFFGENVTTEESNEVARALVEWRDENPVESDITIVVRDTGFADSSAKLNLDAAVKQAGFTTFRSI</sequence>
<evidence type="ECO:0000256" key="2">
    <source>
        <dbReference type="ARBA" id="ARBA00022603"/>
    </source>
</evidence>
<dbReference type="SUPFAM" id="SSF53335">
    <property type="entry name" value="S-adenosyl-L-methionine-dependent methyltransferases"/>
    <property type="match status" value="1"/>
</dbReference>
<comment type="similarity">
    <text evidence="1">Belongs to the N(4)/N(6)-methyltransferase family.</text>
</comment>
<dbReference type="GO" id="GO:0032259">
    <property type="term" value="P:methylation"/>
    <property type="evidence" value="ECO:0007669"/>
    <property type="project" value="UniProtKB-KW"/>
</dbReference>
<dbReference type="Pfam" id="PF01555">
    <property type="entry name" value="N6_N4_Mtase"/>
    <property type="match status" value="1"/>
</dbReference>